<evidence type="ECO:0000256" key="2">
    <source>
        <dbReference type="ARBA" id="ARBA00022679"/>
    </source>
</evidence>
<dbReference type="GO" id="GO:0032259">
    <property type="term" value="P:methylation"/>
    <property type="evidence" value="ECO:0007669"/>
    <property type="project" value="UniProtKB-KW"/>
</dbReference>
<keyword evidence="2" id="KW-0808">Transferase</keyword>
<proteinExistence type="predicted"/>
<comment type="caution">
    <text evidence="3">The sequence shown here is derived from an EMBL/GenBank/DDBJ whole genome shotgun (WGS) entry which is preliminary data.</text>
</comment>
<dbReference type="InterPro" id="IPR001525">
    <property type="entry name" value="C5_MeTfrase"/>
</dbReference>
<name>X1J0B1_9ZZZZ</name>
<dbReference type="GO" id="GO:0008168">
    <property type="term" value="F:methyltransferase activity"/>
    <property type="evidence" value="ECO:0007669"/>
    <property type="project" value="UniProtKB-KW"/>
</dbReference>
<dbReference type="SUPFAM" id="SSF53335">
    <property type="entry name" value="S-adenosyl-L-methionine-dependent methyltransferases"/>
    <property type="match status" value="1"/>
</dbReference>
<sequence length="66" mass="7391">MTNEKEITHIDLFSGVGGFTLAAEWAGFKTIVFCEKEKFCQKVLEKRFGAVIANTEHLRKLQSEGG</sequence>
<evidence type="ECO:0008006" key="4">
    <source>
        <dbReference type="Google" id="ProtNLM"/>
    </source>
</evidence>
<dbReference type="EMBL" id="BARU01027527">
    <property type="protein sequence ID" value="GAH74935.1"/>
    <property type="molecule type" value="Genomic_DNA"/>
</dbReference>
<dbReference type="AlphaFoldDB" id="X1J0B1"/>
<dbReference type="Pfam" id="PF00145">
    <property type="entry name" value="DNA_methylase"/>
    <property type="match status" value="1"/>
</dbReference>
<evidence type="ECO:0000313" key="3">
    <source>
        <dbReference type="EMBL" id="GAH74935.1"/>
    </source>
</evidence>
<accession>X1J0B1</accession>
<dbReference type="InterPro" id="IPR029063">
    <property type="entry name" value="SAM-dependent_MTases_sf"/>
</dbReference>
<evidence type="ECO:0000256" key="1">
    <source>
        <dbReference type="ARBA" id="ARBA00022603"/>
    </source>
</evidence>
<reference evidence="3" key="1">
    <citation type="journal article" date="2014" name="Front. Microbiol.">
        <title>High frequency of phylogenetically diverse reductive dehalogenase-homologous genes in deep subseafloor sedimentary metagenomes.</title>
        <authorList>
            <person name="Kawai M."/>
            <person name="Futagami T."/>
            <person name="Toyoda A."/>
            <person name="Takaki Y."/>
            <person name="Nishi S."/>
            <person name="Hori S."/>
            <person name="Arai W."/>
            <person name="Tsubouchi T."/>
            <person name="Morono Y."/>
            <person name="Uchiyama I."/>
            <person name="Ito T."/>
            <person name="Fujiyama A."/>
            <person name="Inagaki F."/>
            <person name="Takami H."/>
        </authorList>
    </citation>
    <scope>NUCLEOTIDE SEQUENCE</scope>
    <source>
        <strain evidence="3">Expedition CK06-06</strain>
    </source>
</reference>
<gene>
    <name evidence="3" type="ORF">S03H2_44058</name>
</gene>
<dbReference type="Gene3D" id="3.40.50.150">
    <property type="entry name" value="Vaccinia Virus protein VP39"/>
    <property type="match status" value="1"/>
</dbReference>
<feature type="non-terminal residue" evidence="3">
    <location>
        <position position="66"/>
    </location>
</feature>
<keyword evidence="1" id="KW-0489">Methyltransferase</keyword>
<protein>
    <recommendedName>
        <fullName evidence="4">DNA (cytosine-5-)-methyltransferase</fullName>
    </recommendedName>
</protein>
<organism evidence="3">
    <name type="scientific">marine sediment metagenome</name>
    <dbReference type="NCBI Taxonomy" id="412755"/>
    <lineage>
        <taxon>unclassified sequences</taxon>
        <taxon>metagenomes</taxon>
        <taxon>ecological metagenomes</taxon>
    </lineage>
</organism>